<evidence type="ECO:0000313" key="1">
    <source>
        <dbReference type="EMBL" id="SMX23593.1"/>
    </source>
</evidence>
<sequence>MDVKVLPDGPLIRISQDLGALSRGCRLDASALESAIGLVAGRLDRNSECLIVNKFGKHEATGRGFRPLIAQALELEVPIIVGLNRLNHDAFLEFTDGAAEHLEATETALREWLDSILQSDRSQKTDHVA</sequence>
<dbReference type="AlphaFoldDB" id="A0A238IZW1"/>
<reference evidence="1 2" key="1">
    <citation type="submission" date="2017-05" db="EMBL/GenBank/DDBJ databases">
        <authorList>
            <person name="Song R."/>
            <person name="Chenine A.L."/>
            <person name="Ruprecht R.M."/>
        </authorList>
    </citation>
    <scope>NUCLEOTIDE SEQUENCE [LARGE SCALE GENOMIC DNA]</scope>
    <source>
        <strain evidence="1 2">CECT 8489</strain>
    </source>
</reference>
<accession>A0A238IZW1</accession>
<dbReference type="Proteomes" id="UP000201838">
    <property type="component" value="Unassembled WGS sequence"/>
</dbReference>
<evidence type="ECO:0008006" key="3">
    <source>
        <dbReference type="Google" id="ProtNLM"/>
    </source>
</evidence>
<proteinExistence type="predicted"/>
<dbReference type="EMBL" id="FXXQ01000004">
    <property type="protein sequence ID" value="SMX23593.1"/>
    <property type="molecule type" value="Genomic_DNA"/>
</dbReference>
<name>A0A238IZW1_9RHOB</name>
<gene>
    <name evidence="1" type="ORF">BOA8489_01703</name>
</gene>
<evidence type="ECO:0000313" key="2">
    <source>
        <dbReference type="Proteomes" id="UP000201838"/>
    </source>
</evidence>
<organism evidence="1 2">
    <name type="scientific">Boseongicola aestuarii</name>
    <dbReference type="NCBI Taxonomy" id="1470561"/>
    <lineage>
        <taxon>Bacteria</taxon>
        <taxon>Pseudomonadati</taxon>
        <taxon>Pseudomonadota</taxon>
        <taxon>Alphaproteobacteria</taxon>
        <taxon>Rhodobacterales</taxon>
        <taxon>Paracoccaceae</taxon>
        <taxon>Boseongicola</taxon>
    </lineage>
</organism>
<keyword evidence="2" id="KW-1185">Reference proteome</keyword>
<protein>
    <recommendedName>
        <fullName evidence="3">3-dehydroquinate dehydratase</fullName>
    </recommendedName>
</protein>
<dbReference type="InterPro" id="IPR018912">
    <property type="entry name" value="DUF2478"/>
</dbReference>
<dbReference type="Pfam" id="PF10649">
    <property type="entry name" value="DUF2478"/>
    <property type="match status" value="1"/>
</dbReference>